<name>A0A0F9HAS5_9ZZZZ</name>
<accession>A0A0F9HAS5</accession>
<gene>
    <name evidence="1" type="ORF">LCGC14_1807260</name>
</gene>
<evidence type="ECO:0008006" key="2">
    <source>
        <dbReference type="Google" id="ProtNLM"/>
    </source>
</evidence>
<dbReference type="AlphaFoldDB" id="A0A0F9HAS5"/>
<protein>
    <recommendedName>
        <fullName evidence="2">YqaJ viral recombinase domain-containing protein</fullName>
    </recommendedName>
</protein>
<sequence length="194" mass="21982">MSAISEKTRYGMRGYTDRSRWVPSVSAMLDVLAPMPRGWIDEKSLADGGMLHRALFLLSKNEPYTVPHQSHSAFPRVDAAIHWFRSNGYTVMEAETPRIARAGYGGRPDALLAKGPRWFLAEVKFAESLHPRYEVQLELYRRLDFGMKRPIAPLLLQITKAGDVKPKYLKPNPGHYAAGLNALNALRWRINHGK</sequence>
<proteinExistence type="predicted"/>
<comment type="caution">
    <text evidence="1">The sequence shown here is derived from an EMBL/GenBank/DDBJ whole genome shotgun (WGS) entry which is preliminary data.</text>
</comment>
<evidence type="ECO:0000313" key="1">
    <source>
        <dbReference type="EMBL" id="KKM00157.1"/>
    </source>
</evidence>
<organism evidence="1">
    <name type="scientific">marine sediment metagenome</name>
    <dbReference type="NCBI Taxonomy" id="412755"/>
    <lineage>
        <taxon>unclassified sequences</taxon>
        <taxon>metagenomes</taxon>
        <taxon>ecological metagenomes</taxon>
    </lineage>
</organism>
<reference evidence="1" key="1">
    <citation type="journal article" date="2015" name="Nature">
        <title>Complex archaea that bridge the gap between prokaryotes and eukaryotes.</title>
        <authorList>
            <person name="Spang A."/>
            <person name="Saw J.H."/>
            <person name="Jorgensen S.L."/>
            <person name="Zaremba-Niedzwiedzka K."/>
            <person name="Martijn J."/>
            <person name="Lind A.E."/>
            <person name="van Eijk R."/>
            <person name="Schleper C."/>
            <person name="Guy L."/>
            <person name="Ettema T.J."/>
        </authorList>
    </citation>
    <scope>NUCLEOTIDE SEQUENCE</scope>
</reference>
<dbReference type="EMBL" id="LAZR01017501">
    <property type="protein sequence ID" value="KKM00157.1"/>
    <property type="molecule type" value="Genomic_DNA"/>
</dbReference>